<dbReference type="RefSeq" id="WP_390209824.1">
    <property type="nucleotide sequence ID" value="NZ_JBHLXJ010000002.1"/>
</dbReference>
<dbReference type="InterPro" id="IPR010266">
    <property type="entry name" value="NnrS"/>
</dbReference>
<keyword evidence="1" id="KW-0812">Transmembrane</keyword>
<reference evidence="2 3" key="1">
    <citation type="submission" date="2024-09" db="EMBL/GenBank/DDBJ databases">
        <authorList>
            <person name="Sun Q."/>
            <person name="Mori K."/>
        </authorList>
    </citation>
    <scope>NUCLEOTIDE SEQUENCE [LARGE SCALE GENOMIC DNA]</scope>
    <source>
        <strain evidence="2 3">CCM 8677</strain>
    </source>
</reference>
<comment type="caution">
    <text evidence="2">The sequence shown here is derived from an EMBL/GenBank/DDBJ whole genome shotgun (WGS) entry which is preliminary data.</text>
</comment>
<dbReference type="EMBL" id="JBHLXJ010000002">
    <property type="protein sequence ID" value="MFC0348680.1"/>
    <property type="molecule type" value="Genomic_DNA"/>
</dbReference>
<feature type="transmembrane region" description="Helical" evidence="1">
    <location>
        <begin position="244"/>
        <end position="263"/>
    </location>
</feature>
<feature type="transmembrane region" description="Helical" evidence="1">
    <location>
        <begin position="33"/>
        <end position="54"/>
    </location>
</feature>
<feature type="transmembrane region" description="Helical" evidence="1">
    <location>
        <begin position="367"/>
        <end position="392"/>
    </location>
</feature>
<feature type="transmembrane region" description="Helical" evidence="1">
    <location>
        <begin position="122"/>
        <end position="140"/>
    </location>
</feature>
<name>A0ABV6IA33_9BURK</name>
<feature type="transmembrane region" description="Helical" evidence="1">
    <location>
        <begin position="182"/>
        <end position="200"/>
    </location>
</feature>
<evidence type="ECO:0000313" key="3">
    <source>
        <dbReference type="Proteomes" id="UP001589844"/>
    </source>
</evidence>
<keyword evidence="1" id="KW-1133">Transmembrane helix</keyword>
<feature type="transmembrane region" description="Helical" evidence="1">
    <location>
        <begin position="275"/>
        <end position="298"/>
    </location>
</feature>
<keyword evidence="1" id="KW-0472">Membrane</keyword>
<feature type="transmembrane region" description="Helical" evidence="1">
    <location>
        <begin position="304"/>
        <end position="321"/>
    </location>
</feature>
<dbReference type="Proteomes" id="UP001589844">
    <property type="component" value="Unassembled WGS sequence"/>
</dbReference>
<accession>A0ABV6IA33</accession>
<organism evidence="2 3">
    <name type="scientific">Undibacterium danionis</name>
    <dbReference type="NCBI Taxonomy" id="1812100"/>
    <lineage>
        <taxon>Bacteria</taxon>
        <taxon>Pseudomonadati</taxon>
        <taxon>Pseudomonadota</taxon>
        <taxon>Betaproteobacteria</taxon>
        <taxon>Burkholderiales</taxon>
        <taxon>Oxalobacteraceae</taxon>
        <taxon>Undibacterium</taxon>
    </lineage>
</organism>
<feature type="transmembrane region" description="Helical" evidence="1">
    <location>
        <begin position="66"/>
        <end position="87"/>
    </location>
</feature>
<feature type="transmembrane region" description="Helical" evidence="1">
    <location>
        <begin position="341"/>
        <end position="361"/>
    </location>
</feature>
<feature type="transmembrane region" description="Helical" evidence="1">
    <location>
        <begin position="99"/>
        <end position="116"/>
    </location>
</feature>
<feature type="transmembrane region" description="Helical" evidence="1">
    <location>
        <begin position="221"/>
        <end position="238"/>
    </location>
</feature>
<keyword evidence="3" id="KW-1185">Reference proteome</keyword>
<protein>
    <submittedName>
        <fullName evidence="2">NnrS family protein</fullName>
    </submittedName>
</protein>
<sequence>MMTLLSIEEPETKSDSAIWHKQHPVWGLGFRPFYLLAACFAALSLPLWIAQYLGWFSAWPQVTAAWHMHEMIFGVVIAVIIGFLFTAGRNWTGLPTPTNLHLAGLACWWLIGRVAMLAAPPSLAALVDLSFLPLAAWPIYRVLKQSGNKRNMFLIMLLALLTAANAIFHAAVLNLITLNPALPIHAAILIVVVIESVIGARVIPMFTQNGVPGVIPAAYPWLNRSAITAIVIASLASISPLPSALIASLCAGAGCIVLARFALWQPHRTLGTPLVWILHLSYAWIPLGFFMLALSAIGLIPSSAAWHALTVGSMAGLILGMMTRTTLGHTGRLLKTGHAELAMYLLIQTGAVARVAASLSAPALYQASLIVAMLCWSGAFLLFVIAYGPYLLRARVDGREG</sequence>
<evidence type="ECO:0000256" key="1">
    <source>
        <dbReference type="SAM" id="Phobius"/>
    </source>
</evidence>
<proteinExistence type="predicted"/>
<dbReference type="Pfam" id="PF05940">
    <property type="entry name" value="NnrS"/>
    <property type="match status" value="1"/>
</dbReference>
<gene>
    <name evidence="2" type="ORF">ACFFJH_02585</name>
</gene>
<feature type="transmembrane region" description="Helical" evidence="1">
    <location>
        <begin position="152"/>
        <end position="176"/>
    </location>
</feature>
<evidence type="ECO:0000313" key="2">
    <source>
        <dbReference type="EMBL" id="MFC0348680.1"/>
    </source>
</evidence>